<keyword evidence="4" id="KW-1185">Reference proteome</keyword>
<dbReference type="AlphaFoldDB" id="A0A9X1IBE1"/>
<keyword evidence="2" id="KW-0812">Transmembrane</keyword>
<feature type="transmembrane region" description="Helical" evidence="2">
    <location>
        <begin position="33"/>
        <end position="53"/>
    </location>
</feature>
<comment type="caution">
    <text evidence="3">The sequence shown here is derived from an EMBL/GenBank/DDBJ whole genome shotgun (WGS) entry which is preliminary data.</text>
</comment>
<keyword evidence="2" id="KW-0472">Membrane</keyword>
<feature type="compositionally biased region" description="Polar residues" evidence="1">
    <location>
        <begin position="1"/>
        <end position="18"/>
    </location>
</feature>
<sequence length="83" mass="9005">MPATSTPHPRPTSRQQTSWEERRHDAALLARSALFHILGGTALLGLIGFLYALKRTLGLDLVPGLDLLPDLEIEDALAMLFGG</sequence>
<name>A0A9X1IBE1_9PROT</name>
<evidence type="ECO:0000313" key="3">
    <source>
        <dbReference type="EMBL" id="MCB4820258.1"/>
    </source>
</evidence>
<evidence type="ECO:0000256" key="1">
    <source>
        <dbReference type="SAM" id="MobiDB-lite"/>
    </source>
</evidence>
<evidence type="ECO:0000313" key="4">
    <source>
        <dbReference type="Proteomes" id="UP001139311"/>
    </source>
</evidence>
<protein>
    <submittedName>
        <fullName evidence="3">Uncharacterized protein</fullName>
    </submittedName>
</protein>
<organism evidence="3 4">
    <name type="scientific">Roseicella aerolata</name>
    <dbReference type="NCBI Taxonomy" id="2883479"/>
    <lineage>
        <taxon>Bacteria</taxon>
        <taxon>Pseudomonadati</taxon>
        <taxon>Pseudomonadota</taxon>
        <taxon>Alphaproteobacteria</taxon>
        <taxon>Acetobacterales</taxon>
        <taxon>Roseomonadaceae</taxon>
        <taxon>Roseicella</taxon>
    </lineage>
</organism>
<dbReference type="RefSeq" id="WP_226603231.1">
    <property type="nucleotide sequence ID" value="NZ_JAJAQI010000001.1"/>
</dbReference>
<reference evidence="3" key="1">
    <citation type="submission" date="2021-10" db="EMBL/GenBank/DDBJ databases">
        <title>Roseicella aerolatum sp. nov., isolated from aerosols of e-waste dismantling site.</title>
        <authorList>
            <person name="Qin T."/>
        </authorList>
    </citation>
    <scope>NUCLEOTIDE SEQUENCE</scope>
    <source>
        <strain evidence="3">GB24</strain>
    </source>
</reference>
<gene>
    <name evidence="3" type="ORF">LHA35_00755</name>
</gene>
<proteinExistence type="predicted"/>
<dbReference type="Proteomes" id="UP001139311">
    <property type="component" value="Unassembled WGS sequence"/>
</dbReference>
<dbReference type="EMBL" id="JAJAQI010000001">
    <property type="protein sequence ID" value="MCB4820258.1"/>
    <property type="molecule type" value="Genomic_DNA"/>
</dbReference>
<keyword evidence="2" id="KW-1133">Transmembrane helix</keyword>
<evidence type="ECO:0000256" key="2">
    <source>
        <dbReference type="SAM" id="Phobius"/>
    </source>
</evidence>
<feature type="region of interest" description="Disordered" evidence="1">
    <location>
        <begin position="1"/>
        <end position="21"/>
    </location>
</feature>
<accession>A0A9X1IBE1</accession>